<sequence length="236" mass="26556">MRGLLEEQVATSMARILWQNMNREQVAMRTSCAELDGAGCRWCGAVVVLDAGGARPRQRPKLHTGCRFRETINPIFESVINQRKDKEKLQTATLQGPVCIDLVLQWNDCFHGYCLLLVVLSHDKERESGLTEEFLSSKVVAKGWSKNCTRLELKGTDMNTRLLELMNASNGYQLMGKIIQDKTDEVSEGEKRKGEGDRGGHDKKQVGDCVGNVDTWGHKTAACWRSLVDRKDIDLF</sequence>
<proteinExistence type="predicted"/>
<comment type="caution">
    <text evidence="2">The sequence shown here is derived from an EMBL/GenBank/DDBJ whole genome shotgun (WGS) entry which is preliminary data.</text>
</comment>
<gene>
    <name evidence="2" type="ORF">Tco_0653966</name>
</gene>
<keyword evidence="3" id="KW-1185">Reference proteome</keyword>
<reference evidence="2" key="2">
    <citation type="submission" date="2022-01" db="EMBL/GenBank/DDBJ databases">
        <authorList>
            <person name="Yamashiro T."/>
            <person name="Shiraishi A."/>
            <person name="Satake H."/>
            <person name="Nakayama K."/>
        </authorList>
    </citation>
    <scope>NUCLEOTIDE SEQUENCE</scope>
</reference>
<reference evidence="2" key="1">
    <citation type="journal article" date="2022" name="Int. J. Mol. Sci.">
        <title>Draft Genome of Tanacetum Coccineum: Genomic Comparison of Closely Related Tanacetum-Family Plants.</title>
        <authorList>
            <person name="Yamashiro T."/>
            <person name="Shiraishi A."/>
            <person name="Nakayama K."/>
            <person name="Satake H."/>
        </authorList>
    </citation>
    <scope>NUCLEOTIDE SEQUENCE</scope>
</reference>
<dbReference type="EMBL" id="BQNB010009131">
    <property type="protein sequence ID" value="GJS59182.1"/>
    <property type="molecule type" value="Genomic_DNA"/>
</dbReference>
<accession>A0ABQ4X235</accession>
<feature type="region of interest" description="Disordered" evidence="1">
    <location>
        <begin position="183"/>
        <end position="205"/>
    </location>
</feature>
<organism evidence="2 3">
    <name type="scientific">Tanacetum coccineum</name>
    <dbReference type="NCBI Taxonomy" id="301880"/>
    <lineage>
        <taxon>Eukaryota</taxon>
        <taxon>Viridiplantae</taxon>
        <taxon>Streptophyta</taxon>
        <taxon>Embryophyta</taxon>
        <taxon>Tracheophyta</taxon>
        <taxon>Spermatophyta</taxon>
        <taxon>Magnoliopsida</taxon>
        <taxon>eudicotyledons</taxon>
        <taxon>Gunneridae</taxon>
        <taxon>Pentapetalae</taxon>
        <taxon>asterids</taxon>
        <taxon>campanulids</taxon>
        <taxon>Asterales</taxon>
        <taxon>Asteraceae</taxon>
        <taxon>Asteroideae</taxon>
        <taxon>Anthemideae</taxon>
        <taxon>Anthemidinae</taxon>
        <taxon>Tanacetum</taxon>
    </lineage>
</organism>
<evidence type="ECO:0000313" key="2">
    <source>
        <dbReference type="EMBL" id="GJS59182.1"/>
    </source>
</evidence>
<name>A0ABQ4X235_9ASTR</name>
<protein>
    <submittedName>
        <fullName evidence="2">Uncharacterized protein</fullName>
    </submittedName>
</protein>
<dbReference type="Proteomes" id="UP001151760">
    <property type="component" value="Unassembled WGS sequence"/>
</dbReference>
<evidence type="ECO:0000313" key="3">
    <source>
        <dbReference type="Proteomes" id="UP001151760"/>
    </source>
</evidence>
<evidence type="ECO:0000256" key="1">
    <source>
        <dbReference type="SAM" id="MobiDB-lite"/>
    </source>
</evidence>